<feature type="signal peptide" evidence="2">
    <location>
        <begin position="1"/>
        <end position="23"/>
    </location>
</feature>
<evidence type="ECO:0000313" key="3">
    <source>
        <dbReference type="EMBL" id="MCE7009289.1"/>
    </source>
</evidence>
<dbReference type="Proteomes" id="UP001521150">
    <property type="component" value="Unassembled WGS sequence"/>
</dbReference>
<gene>
    <name evidence="3" type="ORF">LWC34_41720</name>
</gene>
<feature type="compositionally biased region" description="Pro residues" evidence="1">
    <location>
        <begin position="227"/>
        <end position="237"/>
    </location>
</feature>
<dbReference type="PROSITE" id="PS51257">
    <property type="entry name" value="PROKAR_LIPOPROTEIN"/>
    <property type="match status" value="1"/>
</dbReference>
<evidence type="ECO:0008006" key="5">
    <source>
        <dbReference type="Google" id="ProtNLM"/>
    </source>
</evidence>
<keyword evidence="2" id="KW-0732">Signal</keyword>
<sequence length="237" mass="24774">MIVRRVLPAVAGLLLVAGCQVPASSSNRQGPTTPSAATVAAVQWADKLCGVILEYDSADVKLEVDSTSTDAAVSSLRRSLEAMLAQVDGTLVKLGEVGQAPVAGGDEATRTLITLLQGRKEILDKSQRQLSSDLASDRTRATSVLQQIGTDLQQLKPPVNPLEGMATRFPELQAAARSADSCTEISRTRASRTALPPPSSTDEFPTTTPSFPTTTPPTGTGTGTPSSTPPPTEETTY</sequence>
<dbReference type="RefSeq" id="WP_233730721.1">
    <property type="nucleotide sequence ID" value="NZ_JAJVCN010000003.1"/>
</dbReference>
<keyword evidence="4" id="KW-1185">Reference proteome</keyword>
<evidence type="ECO:0000256" key="1">
    <source>
        <dbReference type="SAM" id="MobiDB-lite"/>
    </source>
</evidence>
<feature type="region of interest" description="Disordered" evidence="1">
    <location>
        <begin position="174"/>
        <end position="237"/>
    </location>
</feature>
<reference evidence="3 4" key="1">
    <citation type="submission" date="2021-12" db="EMBL/GenBank/DDBJ databases">
        <title>Genome sequence of Kibdelosporangium philippinense ATCC 49844.</title>
        <authorList>
            <person name="Fedorov E.A."/>
            <person name="Omeragic M."/>
            <person name="Shalygina K.F."/>
            <person name="Maclea K.S."/>
        </authorList>
    </citation>
    <scope>NUCLEOTIDE SEQUENCE [LARGE SCALE GENOMIC DNA]</scope>
    <source>
        <strain evidence="3 4">ATCC 49844</strain>
    </source>
</reference>
<evidence type="ECO:0000256" key="2">
    <source>
        <dbReference type="SAM" id="SignalP"/>
    </source>
</evidence>
<name>A0ABS8ZNH1_9PSEU</name>
<protein>
    <recommendedName>
        <fullName evidence="5">Lipoprotein</fullName>
    </recommendedName>
</protein>
<evidence type="ECO:0000313" key="4">
    <source>
        <dbReference type="Proteomes" id="UP001521150"/>
    </source>
</evidence>
<comment type="caution">
    <text evidence="3">The sequence shown here is derived from an EMBL/GenBank/DDBJ whole genome shotgun (WGS) entry which is preliminary data.</text>
</comment>
<dbReference type="EMBL" id="JAJVCN010000003">
    <property type="protein sequence ID" value="MCE7009289.1"/>
    <property type="molecule type" value="Genomic_DNA"/>
</dbReference>
<feature type="chain" id="PRO_5045365679" description="Lipoprotein" evidence="2">
    <location>
        <begin position="24"/>
        <end position="237"/>
    </location>
</feature>
<organism evidence="3 4">
    <name type="scientific">Kibdelosporangium philippinense</name>
    <dbReference type="NCBI Taxonomy" id="211113"/>
    <lineage>
        <taxon>Bacteria</taxon>
        <taxon>Bacillati</taxon>
        <taxon>Actinomycetota</taxon>
        <taxon>Actinomycetes</taxon>
        <taxon>Pseudonocardiales</taxon>
        <taxon>Pseudonocardiaceae</taxon>
        <taxon>Kibdelosporangium</taxon>
    </lineage>
</organism>
<proteinExistence type="predicted"/>
<accession>A0ABS8ZNH1</accession>
<feature type="compositionally biased region" description="Low complexity" evidence="1">
    <location>
        <begin position="200"/>
        <end position="226"/>
    </location>
</feature>